<reference evidence="3 4" key="1">
    <citation type="submission" date="2021-05" db="EMBL/GenBank/DDBJ databases">
        <title>Novel species in genus Arthrobacter.</title>
        <authorList>
            <person name="Zhang G."/>
        </authorList>
    </citation>
    <scope>NUCLEOTIDE SEQUENCE [LARGE SCALE GENOMIC DNA]</scope>
    <source>
        <strain evidence="4">zg-ZUI227</strain>
    </source>
</reference>
<evidence type="ECO:0000313" key="3">
    <source>
        <dbReference type="EMBL" id="QWC10415.1"/>
    </source>
</evidence>
<keyword evidence="2" id="KW-1133">Transmembrane helix</keyword>
<evidence type="ECO:0000256" key="2">
    <source>
        <dbReference type="SAM" id="Phobius"/>
    </source>
</evidence>
<dbReference type="EMBL" id="CP076022">
    <property type="protein sequence ID" value="QWC10415.1"/>
    <property type="molecule type" value="Genomic_DNA"/>
</dbReference>
<feature type="transmembrane region" description="Helical" evidence="2">
    <location>
        <begin position="185"/>
        <end position="204"/>
    </location>
</feature>
<feature type="transmembrane region" description="Helical" evidence="2">
    <location>
        <begin position="92"/>
        <end position="111"/>
    </location>
</feature>
<sequence>MSPGLVRRATVSAAAAATTGCALVQVFGDGGTLKDRGTLKNGTLEVLDPGGSLMAPAAVFWWLWLPVAALWLGYAVYQWLPRQRQNPRHNRLGWVVLAANTTALGWLMAVSLDSAPAVLSVAALQVAVGLTAVHLINREPAGSWTEGALTDVALGWFLALAVLTLTTALSVLLTGHDVDLGGWGGTVWTLVALISVTVGLTVVCMTDRGHLPVALAAAAGLVCVTVERLAGSPGSFVIASSAAGAAFLVVVSSGSRRHHVDHERRISARRSAGGNDDGVEDPGDTPGDQADSNSDGGADRPE</sequence>
<feature type="transmembrane region" description="Helical" evidence="2">
    <location>
        <begin position="59"/>
        <end position="80"/>
    </location>
</feature>
<dbReference type="Proteomes" id="UP000676885">
    <property type="component" value="Chromosome"/>
</dbReference>
<dbReference type="KEGG" id="ajg:KKR91_01805"/>
<feature type="transmembrane region" description="Helical" evidence="2">
    <location>
        <begin position="211"/>
        <end position="230"/>
    </location>
</feature>
<accession>A0A975QZZ8</accession>
<dbReference type="PROSITE" id="PS51257">
    <property type="entry name" value="PROKAR_LIPOPROTEIN"/>
    <property type="match status" value="1"/>
</dbReference>
<feature type="transmembrane region" description="Helical" evidence="2">
    <location>
        <begin position="117"/>
        <end position="136"/>
    </location>
</feature>
<gene>
    <name evidence="3" type="ORF">KKR91_01805</name>
</gene>
<evidence type="ECO:0000313" key="4">
    <source>
        <dbReference type="Proteomes" id="UP000676885"/>
    </source>
</evidence>
<keyword evidence="4" id="KW-1185">Reference proteome</keyword>
<evidence type="ECO:0008006" key="5">
    <source>
        <dbReference type="Google" id="ProtNLM"/>
    </source>
</evidence>
<keyword evidence="2" id="KW-0812">Transmembrane</keyword>
<evidence type="ECO:0000256" key="1">
    <source>
        <dbReference type="SAM" id="MobiDB-lite"/>
    </source>
</evidence>
<proteinExistence type="predicted"/>
<feature type="transmembrane region" description="Helical" evidence="2">
    <location>
        <begin position="236"/>
        <end position="255"/>
    </location>
</feature>
<keyword evidence="2" id="KW-0472">Membrane</keyword>
<feature type="region of interest" description="Disordered" evidence="1">
    <location>
        <begin position="260"/>
        <end position="302"/>
    </location>
</feature>
<name>A0A975QZZ8_9MICC</name>
<protein>
    <recommendedName>
        <fullName evidence="5">Tryptophan-rich sensory protein</fullName>
    </recommendedName>
</protein>
<dbReference type="RefSeq" id="WP_210231393.1">
    <property type="nucleotide sequence ID" value="NZ_CP076022.1"/>
</dbReference>
<organism evidence="3 4">
    <name type="scientific">Arthrobacter jiangjiafuii</name>
    <dbReference type="NCBI Taxonomy" id="2817475"/>
    <lineage>
        <taxon>Bacteria</taxon>
        <taxon>Bacillati</taxon>
        <taxon>Actinomycetota</taxon>
        <taxon>Actinomycetes</taxon>
        <taxon>Micrococcales</taxon>
        <taxon>Micrococcaceae</taxon>
        <taxon>Arthrobacter</taxon>
    </lineage>
</organism>
<feature type="transmembrane region" description="Helical" evidence="2">
    <location>
        <begin position="148"/>
        <end position="173"/>
    </location>
</feature>
<dbReference type="AlphaFoldDB" id="A0A975QZZ8"/>